<reference evidence="1 2" key="1">
    <citation type="submission" date="2021-12" db="EMBL/GenBank/DDBJ databases">
        <title>Discovery of the Pendulisporaceae a myxobacterial family with distinct sporulation behavior and unique specialized metabolism.</title>
        <authorList>
            <person name="Garcia R."/>
            <person name="Popoff A."/>
            <person name="Bader C.D."/>
            <person name="Loehr J."/>
            <person name="Walesch S."/>
            <person name="Walt C."/>
            <person name="Boldt J."/>
            <person name="Bunk B."/>
            <person name="Haeckl F.J.F.P.J."/>
            <person name="Gunesch A.P."/>
            <person name="Birkelbach J."/>
            <person name="Nuebel U."/>
            <person name="Pietschmann T."/>
            <person name="Bach T."/>
            <person name="Mueller R."/>
        </authorList>
    </citation>
    <scope>NUCLEOTIDE SEQUENCE [LARGE SCALE GENOMIC DNA]</scope>
    <source>
        <strain evidence="1 2">MSr11954</strain>
    </source>
</reference>
<proteinExistence type="predicted"/>
<keyword evidence="2" id="KW-1185">Reference proteome</keyword>
<dbReference type="RefSeq" id="WP_394829400.1">
    <property type="nucleotide sequence ID" value="NZ_CP089984.1"/>
</dbReference>
<dbReference type="PROSITE" id="PS51257">
    <property type="entry name" value="PROKAR_LIPOPROTEIN"/>
    <property type="match status" value="1"/>
</dbReference>
<dbReference type="EMBL" id="CP089984">
    <property type="protein sequence ID" value="WXB19803.1"/>
    <property type="molecule type" value="Genomic_DNA"/>
</dbReference>
<evidence type="ECO:0000313" key="1">
    <source>
        <dbReference type="EMBL" id="WXB19803.1"/>
    </source>
</evidence>
<sequence length="372" mass="40132">MRKWFALGCMSLVAACSADIDQSVGAELSSEDSSALAGFPADAFNPDPTGHTILTKEDVRNLIQPGEDHGHIGVFSIYARKRTCGPSGCGPWKDVKTIRFEPRDPQSPYRADIPIPSHGVGVVWMWKGTGGKEVSEMSLRTDHGKEGRVSVYCRLAGDHADPYLQYGVAGCAPSIGTSYARPTSVDGVAGEHDLAWSGGGLVPGYGSKDRIHLLGVTDTLQVAIVSPVVASAIPVVEKSVECTGTQHRQIRVGNECDPIDTAMPPAQYDFKYDIIPGPGTEKRIYVTSPDGYPDIYRNILQSGWGAVLLPLTSEEQRHTIKSGGQFETRYTVQKQADGIRFRFEGAFTPPGGGFCRSTWWEASCATVAPENL</sequence>
<evidence type="ECO:0000313" key="2">
    <source>
        <dbReference type="Proteomes" id="UP001370348"/>
    </source>
</evidence>
<accession>A0ABZ2MBB4</accession>
<name>A0ABZ2MBB4_9BACT</name>
<gene>
    <name evidence="1" type="ORF">LZC94_21585</name>
</gene>
<organism evidence="1 2">
    <name type="scientific">Pendulispora albinea</name>
    <dbReference type="NCBI Taxonomy" id="2741071"/>
    <lineage>
        <taxon>Bacteria</taxon>
        <taxon>Pseudomonadati</taxon>
        <taxon>Myxococcota</taxon>
        <taxon>Myxococcia</taxon>
        <taxon>Myxococcales</taxon>
        <taxon>Sorangiineae</taxon>
        <taxon>Pendulisporaceae</taxon>
        <taxon>Pendulispora</taxon>
    </lineage>
</organism>
<evidence type="ECO:0008006" key="3">
    <source>
        <dbReference type="Google" id="ProtNLM"/>
    </source>
</evidence>
<dbReference type="Proteomes" id="UP001370348">
    <property type="component" value="Chromosome"/>
</dbReference>
<protein>
    <recommendedName>
        <fullName evidence="3">Lipoprotein</fullName>
    </recommendedName>
</protein>